<gene>
    <name evidence="5" type="ORF">VITISV_032230</name>
</gene>
<evidence type="ECO:0000313" key="5">
    <source>
        <dbReference type="EMBL" id="CAN72640.1"/>
    </source>
</evidence>
<reference evidence="5" key="1">
    <citation type="journal article" date="2007" name="PLoS ONE">
        <title>The first genome sequence of an elite grapevine cultivar (Pinot noir Vitis vinifera L.): coping with a highly heterozygous genome.</title>
        <authorList>
            <person name="Velasco R."/>
            <person name="Zharkikh A."/>
            <person name="Troggio M."/>
            <person name="Cartwright D.A."/>
            <person name="Cestaro A."/>
            <person name="Pruss D."/>
            <person name="Pindo M."/>
            <person name="FitzGerald L.M."/>
            <person name="Vezzulli S."/>
            <person name="Reid J."/>
            <person name="Malacarne G."/>
            <person name="Iliev D."/>
            <person name="Coppola G."/>
            <person name="Wardell B."/>
            <person name="Micheletti D."/>
            <person name="Macalma T."/>
            <person name="Facci M."/>
            <person name="Mitchell J.T."/>
            <person name="Perazzolli M."/>
            <person name="Eldredge G."/>
            <person name="Gatto P."/>
            <person name="Oyzerski R."/>
            <person name="Moretto M."/>
            <person name="Gutin N."/>
            <person name="Stefanini M."/>
            <person name="Chen Y."/>
            <person name="Segala C."/>
            <person name="Davenport C."/>
            <person name="Dematte L."/>
            <person name="Mraz A."/>
            <person name="Battilana J."/>
            <person name="Stormo K."/>
            <person name="Costa F."/>
            <person name="Tao Q."/>
            <person name="Si-Ammour A."/>
            <person name="Harkins T."/>
            <person name="Lackey A."/>
            <person name="Perbost C."/>
            <person name="Taillon B."/>
            <person name="Stella A."/>
            <person name="Solovyev V."/>
            <person name="Fawcett J.A."/>
            <person name="Sterck L."/>
            <person name="Vandepoele K."/>
            <person name="Grando S.M."/>
            <person name="Toppo S."/>
            <person name="Moser C."/>
            <person name="Lanchbury J."/>
            <person name="Bogden R."/>
            <person name="Skolnick M."/>
            <person name="Sgaramella V."/>
            <person name="Bhatnagar S.K."/>
            <person name="Fontana P."/>
            <person name="Gutin A."/>
            <person name="Van de Peer Y."/>
            <person name="Salamini F."/>
            <person name="Viola R."/>
        </authorList>
    </citation>
    <scope>NUCLEOTIDE SEQUENCE</scope>
</reference>
<keyword evidence="2" id="KW-0274">FAD</keyword>
<evidence type="ECO:0000256" key="2">
    <source>
        <dbReference type="ARBA" id="ARBA00022827"/>
    </source>
</evidence>
<accession>A5BRT1</accession>
<evidence type="ECO:0000256" key="1">
    <source>
        <dbReference type="ARBA" id="ARBA00022630"/>
    </source>
</evidence>
<dbReference type="PANTHER" id="PTHR23023">
    <property type="entry name" value="DIMETHYLANILINE MONOOXYGENASE"/>
    <property type="match status" value="1"/>
</dbReference>
<keyword evidence="3" id="KW-0560">Oxidoreductase</keyword>
<organism evidence="5">
    <name type="scientific">Vitis vinifera</name>
    <name type="common">Grape</name>
    <dbReference type="NCBI Taxonomy" id="29760"/>
    <lineage>
        <taxon>Eukaryota</taxon>
        <taxon>Viridiplantae</taxon>
        <taxon>Streptophyta</taxon>
        <taxon>Embryophyta</taxon>
        <taxon>Tracheophyta</taxon>
        <taxon>Spermatophyta</taxon>
        <taxon>Magnoliopsida</taxon>
        <taxon>eudicotyledons</taxon>
        <taxon>Gunneridae</taxon>
        <taxon>Pentapetalae</taxon>
        <taxon>rosids</taxon>
        <taxon>Vitales</taxon>
        <taxon>Vitaceae</taxon>
        <taxon>Viteae</taxon>
        <taxon>Vitis</taxon>
    </lineage>
</organism>
<proteinExistence type="predicted"/>
<evidence type="ECO:0000259" key="4">
    <source>
        <dbReference type="Pfam" id="PF17921"/>
    </source>
</evidence>
<dbReference type="AlphaFoldDB" id="A5BRT1"/>
<dbReference type="Pfam" id="PF17921">
    <property type="entry name" value="Integrase_H2C2"/>
    <property type="match status" value="1"/>
</dbReference>
<keyword evidence="1" id="KW-0285">Flavoprotein</keyword>
<dbReference type="GO" id="GO:0016491">
    <property type="term" value="F:oxidoreductase activity"/>
    <property type="evidence" value="ECO:0007669"/>
    <property type="project" value="UniProtKB-KW"/>
</dbReference>
<dbReference type="InterPro" id="IPR050346">
    <property type="entry name" value="FMO-like"/>
</dbReference>
<sequence>MDIAQVAKEVHIASRSAKVGVLGNVSGYDNLKLHPMVEGIGFILYEFQSKWIAGVLSGRIGLPSEEEMMRDIEALYLLLEASGTPKRYTHGIGHCRMEYMDWFAGECGIPGGLKRKLLRETHDAKWEGHSGEERTLALLARSYYWSKMGEDVQAYVKSYLVFQMDKIEKKKVVGLL</sequence>
<evidence type="ECO:0000256" key="3">
    <source>
        <dbReference type="ARBA" id="ARBA00023002"/>
    </source>
</evidence>
<name>A5BRT1_VITVI</name>
<feature type="domain" description="Integrase zinc-binding" evidence="4">
    <location>
        <begin position="109"/>
        <end position="166"/>
    </location>
</feature>
<dbReference type="InterPro" id="IPR041588">
    <property type="entry name" value="Integrase_H2C2"/>
</dbReference>
<dbReference type="EMBL" id="AM468691">
    <property type="protein sequence ID" value="CAN72640.1"/>
    <property type="molecule type" value="Genomic_DNA"/>
</dbReference>
<protein>
    <recommendedName>
        <fullName evidence="4">Integrase zinc-binding domain-containing protein</fullName>
    </recommendedName>
</protein>
<dbReference type="Gene3D" id="1.10.340.70">
    <property type="match status" value="1"/>
</dbReference>